<protein>
    <submittedName>
        <fullName evidence="2">Cactin</fullName>
    </submittedName>
</protein>
<organism evidence="2 3">
    <name type="scientific">Forsythia ovata</name>
    <dbReference type="NCBI Taxonomy" id="205694"/>
    <lineage>
        <taxon>Eukaryota</taxon>
        <taxon>Viridiplantae</taxon>
        <taxon>Streptophyta</taxon>
        <taxon>Embryophyta</taxon>
        <taxon>Tracheophyta</taxon>
        <taxon>Spermatophyta</taxon>
        <taxon>Magnoliopsida</taxon>
        <taxon>eudicotyledons</taxon>
        <taxon>Gunneridae</taxon>
        <taxon>Pentapetalae</taxon>
        <taxon>asterids</taxon>
        <taxon>lamiids</taxon>
        <taxon>Lamiales</taxon>
        <taxon>Oleaceae</taxon>
        <taxon>Forsythieae</taxon>
        <taxon>Forsythia</taxon>
    </lineage>
</organism>
<dbReference type="PANTHER" id="PTHR21737">
    <property type="entry name" value="POLYGLUTAMINE BINDING PROTEIN 1/MARVEL MEMBRANE-ASSOCIATING DOMAIN CONTAINING 3"/>
    <property type="match status" value="1"/>
</dbReference>
<dbReference type="InterPro" id="IPR018816">
    <property type="entry name" value="Cactin_central"/>
</dbReference>
<dbReference type="AlphaFoldDB" id="A0ABD1RKM3"/>
<reference evidence="3" key="1">
    <citation type="submission" date="2024-07" db="EMBL/GenBank/DDBJ databases">
        <title>Two chromosome-level genome assemblies of Korean endemic species Abeliophyllum distichum and Forsythia ovata (Oleaceae).</title>
        <authorList>
            <person name="Jang H."/>
        </authorList>
    </citation>
    <scope>NUCLEOTIDE SEQUENCE [LARGE SCALE GENOMIC DNA]</scope>
</reference>
<comment type="caution">
    <text evidence="2">The sequence shown here is derived from an EMBL/GenBank/DDBJ whole genome shotgun (WGS) entry which is preliminary data.</text>
</comment>
<dbReference type="Proteomes" id="UP001604277">
    <property type="component" value="Unassembled WGS sequence"/>
</dbReference>
<evidence type="ECO:0000313" key="2">
    <source>
        <dbReference type="EMBL" id="KAL2488960.1"/>
    </source>
</evidence>
<dbReference type="EMBL" id="JBFOLJ010000012">
    <property type="protein sequence ID" value="KAL2488960.1"/>
    <property type="molecule type" value="Genomic_DNA"/>
</dbReference>
<gene>
    <name evidence="2" type="ORF">Fot_42252</name>
</gene>
<dbReference type="PANTHER" id="PTHR21737:SF4">
    <property type="entry name" value="SPLICING FACTOR CACTIN"/>
    <property type="match status" value="1"/>
</dbReference>
<feature type="domain" description="Splicing factor cactin central" evidence="1">
    <location>
        <begin position="6"/>
        <end position="54"/>
    </location>
</feature>
<evidence type="ECO:0000259" key="1">
    <source>
        <dbReference type="Pfam" id="PF10312"/>
    </source>
</evidence>
<accession>A0ABD1RKM3</accession>
<dbReference type="Pfam" id="PF10312">
    <property type="entry name" value="Cactin_mid"/>
    <property type="match status" value="1"/>
</dbReference>
<sequence>MRGEQLSLETYAELEALQSKIESQMGTIKVVEYWETILKRLHINKGKVCLKEIHTKMPHKHLEPLEKPFEGEDIMMEQSSRLDEEDSDQDADERKCMVVIEERCVQDLASRPSPEDNFEKEA</sequence>
<evidence type="ECO:0000313" key="3">
    <source>
        <dbReference type="Proteomes" id="UP001604277"/>
    </source>
</evidence>
<keyword evidence="3" id="KW-1185">Reference proteome</keyword>
<name>A0ABD1RKM3_9LAMI</name>
<proteinExistence type="predicted"/>